<protein>
    <submittedName>
        <fullName evidence="2">Uncharacterized protein</fullName>
    </submittedName>
</protein>
<organism evidence="2">
    <name type="scientific">Iconisemion striatum</name>
    <dbReference type="NCBI Taxonomy" id="60296"/>
    <lineage>
        <taxon>Eukaryota</taxon>
        <taxon>Metazoa</taxon>
        <taxon>Chordata</taxon>
        <taxon>Craniata</taxon>
        <taxon>Vertebrata</taxon>
        <taxon>Euteleostomi</taxon>
        <taxon>Actinopterygii</taxon>
        <taxon>Neopterygii</taxon>
        <taxon>Teleostei</taxon>
        <taxon>Neoteleostei</taxon>
        <taxon>Acanthomorphata</taxon>
        <taxon>Ovalentaria</taxon>
        <taxon>Atherinomorphae</taxon>
        <taxon>Cyprinodontiformes</taxon>
        <taxon>Nothobranchiidae</taxon>
        <taxon>Iconisemion</taxon>
    </lineage>
</organism>
<gene>
    <name evidence="2" type="primary">Nfu_g_1_012493</name>
</gene>
<feature type="non-terminal residue" evidence="2">
    <location>
        <position position="130"/>
    </location>
</feature>
<reference evidence="2" key="2">
    <citation type="submission" date="2016-06" db="EMBL/GenBank/DDBJ databases">
        <title>The genome of a short-lived fish provides insights into sex chromosome evolution and the genetic control of aging.</title>
        <authorList>
            <person name="Reichwald K."/>
            <person name="Felder M."/>
            <person name="Petzold A."/>
            <person name="Koch P."/>
            <person name="Groth M."/>
            <person name="Platzer M."/>
        </authorList>
    </citation>
    <scope>NUCLEOTIDE SEQUENCE</scope>
    <source>
        <tissue evidence="2">Brain</tissue>
    </source>
</reference>
<keyword evidence="1" id="KW-0472">Membrane</keyword>
<feature type="transmembrane region" description="Helical" evidence="1">
    <location>
        <begin position="44"/>
        <end position="65"/>
    </location>
</feature>
<keyword evidence="1" id="KW-1133">Transmembrane helix</keyword>
<feature type="non-terminal residue" evidence="2">
    <location>
        <position position="1"/>
    </location>
</feature>
<proteinExistence type="predicted"/>
<reference evidence="2" key="1">
    <citation type="submission" date="2016-05" db="EMBL/GenBank/DDBJ databases">
        <authorList>
            <person name="Lavstsen T."/>
            <person name="Jespersen J.S."/>
        </authorList>
    </citation>
    <scope>NUCLEOTIDE SEQUENCE</scope>
    <source>
        <tissue evidence="2">Brain</tissue>
    </source>
</reference>
<sequence length="130" mass="14856">RMTTEWGAPSCPDRLHPVRHVLDSWRRWNLIYLSQLFVEDTKHVWIFGFMITRFLLIGMGGYLVFQKFKELSGAIVELPKLKDGVCHAVNAQTQTTVEMDCKIETLAEIPALALKMGVIMQKVTARHGEV</sequence>
<dbReference type="AlphaFoldDB" id="A0A1A7XG82"/>
<name>A0A1A7XG82_9TELE</name>
<evidence type="ECO:0000256" key="1">
    <source>
        <dbReference type="SAM" id="Phobius"/>
    </source>
</evidence>
<keyword evidence="1" id="KW-0812">Transmembrane</keyword>
<accession>A0A1A7XG82</accession>
<evidence type="ECO:0000313" key="2">
    <source>
        <dbReference type="EMBL" id="SBP16839.1"/>
    </source>
</evidence>
<dbReference type="EMBL" id="HADW01015439">
    <property type="protein sequence ID" value="SBP16839.1"/>
    <property type="molecule type" value="Transcribed_RNA"/>
</dbReference>